<accession>A0ABQ3YDI2</accession>
<keyword evidence="3" id="KW-1185">Reference proteome</keyword>
<name>A0ABQ3YDI2_9ACTN</name>
<evidence type="ECO:0000313" key="2">
    <source>
        <dbReference type="EMBL" id="GID78068.1"/>
    </source>
</evidence>
<evidence type="ECO:0000313" key="3">
    <source>
        <dbReference type="Proteomes" id="UP000609879"/>
    </source>
</evidence>
<protein>
    <submittedName>
        <fullName evidence="2">Uncharacterized protein</fullName>
    </submittedName>
</protein>
<organism evidence="2 3">
    <name type="scientific">Paractinoplanes deccanensis</name>
    <dbReference type="NCBI Taxonomy" id="113561"/>
    <lineage>
        <taxon>Bacteria</taxon>
        <taxon>Bacillati</taxon>
        <taxon>Actinomycetota</taxon>
        <taxon>Actinomycetes</taxon>
        <taxon>Micromonosporales</taxon>
        <taxon>Micromonosporaceae</taxon>
        <taxon>Paractinoplanes</taxon>
    </lineage>
</organism>
<evidence type="ECO:0000256" key="1">
    <source>
        <dbReference type="SAM" id="Phobius"/>
    </source>
</evidence>
<feature type="transmembrane region" description="Helical" evidence="1">
    <location>
        <begin position="12"/>
        <end position="32"/>
    </location>
</feature>
<comment type="caution">
    <text evidence="2">The sequence shown here is derived from an EMBL/GenBank/DDBJ whole genome shotgun (WGS) entry which is preliminary data.</text>
</comment>
<keyword evidence="1" id="KW-1133">Transmembrane helix</keyword>
<reference evidence="2 3" key="1">
    <citation type="submission" date="2021-01" db="EMBL/GenBank/DDBJ databases">
        <title>Whole genome shotgun sequence of Actinoplanes deccanensis NBRC 13994.</title>
        <authorList>
            <person name="Komaki H."/>
            <person name="Tamura T."/>
        </authorList>
    </citation>
    <scope>NUCLEOTIDE SEQUENCE [LARGE SCALE GENOMIC DNA]</scope>
    <source>
        <strain evidence="2 3">NBRC 13994</strain>
    </source>
</reference>
<feature type="transmembrane region" description="Helical" evidence="1">
    <location>
        <begin position="38"/>
        <end position="56"/>
    </location>
</feature>
<keyword evidence="1" id="KW-0812">Transmembrane</keyword>
<dbReference type="EMBL" id="BOMI01000136">
    <property type="protein sequence ID" value="GID78068.1"/>
    <property type="molecule type" value="Genomic_DNA"/>
</dbReference>
<feature type="transmembrane region" description="Helical" evidence="1">
    <location>
        <begin position="144"/>
        <end position="162"/>
    </location>
</feature>
<proteinExistence type="predicted"/>
<keyword evidence="1" id="KW-0472">Membrane</keyword>
<gene>
    <name evidence="2" type="ORF">Ade02nite_67090</name>
</gene>
<dbReference type="Proteomes" id="UP000609879">
    <property type="component" value="Unassembled WGS sequence"/>
</dbReference>
<sequence>MPRSRTMLKRDAAFIVLGIEALAIVGVVYFLVTLDWMSVIWSLSIAIAIPSWLLAVKAPTYCGVTTQAGGKCTRPVNGVIFGCGTSEHTWAKFFSRFGWRRQPDPNRASAKAGPAAQMPRFGGAPTGDAGVVTVRIAEEAKSKVAFWMALTATLCALISATVDVTSAIN</sequence>